<name>A0A1C6TWH9_9ACTN</name>
<evidence type="ECO:0000313" key="3">
    <source>
        <dbReference type="Proteomes" id="UP000198937"/>
    </source>
</evidence>
<reference evidence="2 3" key="1">
    <citation type="submission" date="2016-06" db="EMBL/GenBank/DDBJ databases">
        <authorList>
            <person name="Kjaerup R.B."/>
            <person name="Dalgaard T.S."/>
            <person name="Juul-Madsen H.R."/>
        </authorList>
    </citation>
    <scope>NUCLEOTIDE SEQUENCE [LARGE SCALE GENOMIC DNA]</scope>
    <source>
        <strain evidence="2 3">DSM 45577</strain>
    </source>
</reference>
<feature type="compositionally biased region" description="Low complexity" evidence="1">
    <location>
        <begin position="70"/>
        <end position="86"/>
    </location>
</feature>
<evidence type="ECO:0000256" key="1">
    <source>
        <dbReference type="SAM" id="MobiDB-lite"/>
    </source>
</evidence>
<feature type="region of interest" description="Disordered" evidence="1">
    <location>
        <begin position="231"/>
        <end position="254"/>
    </location>
</feature>
<dbReference type="AlphaFoldDB" id="A0A1C6TWH9"/>
<proteinExistence type="predicted"/>
<sequence>MPARRMGRGADRPGSRWVRWSAGRRPTHPGPGRPPTPRRHPGYASAPARWPGSWSECRASSASHSGLRSVGAVGARRAVAPAVGPVTTPLPRPGRRSDAAAEPPVRPGAPSPRGHRAWTGWWLAVPARVRVGWPACRGRAESTGRQPTGRLRPGLAPTGSPGLPWPGPGSAGPVRAGPGSTGQVPGWSAGGGRRSGCSSGPCPGRRRWRWTEPRRGSATWSTVWPPWRRRHRRGPPAGDAVGRPDRCARGPPTVATVSIRPGRHRCRRRFCHRHRRRCCGWCWRSRSCHRGSGCRRAPLVEWGGPPVGARRRAGGGRARAGPGRGCCGMA</sequence>
<dbReference type="EMBL" id="FMIA01000002">
    <property type="protein sequence ID" value="SCL46156.1"/>
    <property type="molecule type" value="Genomic_DNA"/>
</dbReference>
<accession>A0A1C6TWH9</accession>
<gene>
    <name evidence="2" type="ORF">GA0070617_0167</name>
</gene>
<evidence type="ECO:0000313" key="2">
    <source>
        <dbReference type="EMBL" id="SCL46156.1"/>
    </source>
</evidence>
<feature type="region of interest" description="Disordered" evidence="1">
    <location>
        <begin position="1"/>
        <end position="114"/>
    </location>
</feature>
<keyword evidence="3" id="KW-1185">Reference proteome</keyword>
<organism evidence="2 3">
    <name type="scientific">Micromonospora yangpuensis</name>
    <dbReference type="NCBI Taxonomy" id="683228"/>
    <lineage>
        <taxon>Bacteria</taxon>
        <taxon>Bacillati</taxon>
        <taxon>Actinomycetota</taxon>
        <taxon>Actinomycetes</taxon>
        <taxon>Micromonosporales</taxon>
        <taxon>Micromonosporaceae</taxon>
        <taxon>Micromonospora</taxon>
    </lineage>
</organism>
<feature type="region of interest" description="Disordered" evidence="1">
    <location>
        <begin position="138"/>
        <end position="202"/>
    </location>
</feature>
<dbReference type="Proteomes" id="UP000198937">
    <property type="component" value="Unassembled WGS sequence"/>
</dbReference>
<protein>
    <submittedName>
        <fullName evidence="2">Uncharacterized protein</fullName>
    </submittedName>
</protein>